<feature type="region of interest" description="Disordered" evidence="1">
    <location>
        <begin position="45"/>
        <end position="109"/>
    </location>
</feature>
<feature type="compositionally biased region" description="Basic residues" evidence="1">
    <location>
        <begin position="54"/>
        <end position="67"/>
    </location>
</feature>
<evidence type="ECO:0000256" key="1">
    <source>
        <dbReference type="SAM" id="MobiDB-lite"/>
    </source>
</evidence>
<dbReference type="AlphaFoldDB" id="A0A6C0BNQ5"/>
<evidence type="ECO:0000313" key="2">
    <source>
        <dbReference type="EMBL" id="QHS93401.1"/>
    </source>
</evidence>
<proteinExistence type="predicted"/>
<accession>A0A6C0BNQ5</accession>
<organism evidence="2">
    <name type="scientific">viral metagenome</name>
    <dbReference type="NCBI Taxonomy" id="1070528"/>
    <lineage>
        <taxon>unclassified sequences</taxon>
        <taxon>metagenomes</taxon>
        <taxon>organismal metagenomes</taxon>
    </lineage>
</organism>
<reference evidence="2" key="1">
    <citation type="journal article" date="2020" name="Nature">
        <title>Giant virus diversity and host interactions through global metagenomics.</title>
        <authorList>
            <person name="Schulz F."/>
            <person name="Roux S."/>
            <person name="Paez-Espino D."/>
            <person name="Jungbluth S."/>
            <person name="Walsh D.A."/>
            <person name="Denef V.J."/>
            <person name="McMahon K.D."/>
            <person name="Konstantinidis K.T."/>
            <person name="Eloe-Fadrosh E.A."/>
            <person name="Kyrpides N.C."/>
            <person name="Woyke T."/>
        </authorList>
    </citation>
    <scope>NUCLEOTIDE SEQUENCE</scope>
    <source>
        <strain evidence="2">GVMAG-M-3300017989-17</strain>
    </source>
</reference>
<feature type="region of interest" description="Disordered" evidence="1">
    <location>
        <begin position="1"/>
        <end position="26"/>
    </location>
</feature>
<dbReference type="EMBL" id="MN739203">
    <property type="protein sequence ID" value="QHS93401.1"/>
    <property type="molecule type" value="Genomic_DNA"/>
</dbReference>
<sequence>MPRRRSVSSLSSRSSQSSLSVESPTTGRWIVVGGPAYRDLIRMGYTDAQLRRGGMSRRPRPRRRHGARSGFARPTRAQRRMSVSDRGRNRGSRTRGWSKVAPRRGKPRKALKKKCGDKCFLDPKHDAFPICAKLSRSSSSCEIDCRGVQAAKIRAAQWGYTNVKKAADELYRTKCK</sequence>
<protein>
    <submittedName>
        <fullName evidence="2">Uncharacterized protein</fullName>
    </submittedName>
</protein>
<name>A0A6C0BNQ5_9ZZZZ</name>
<feature type="compositionally biased region" description="Low complexity" evidence="1">
    <location>
        <begin position="7"/>
        <end position="23"/>
    </location>
</feature>